<organism evidence="1 2">
    <name type="scientific">Pseudomonas putida ND6</name>
    <dbReference type="NCBI Taxonomy" id="231023"/>
    <lineage>
        <taxon>Bacteria</taxon>
        <taxon>Pseudomonadati</taxon>
        <taxon>Pseudomonadota</taxon>
        <taxon>Gammaproteobacteria</taxon>
        <taxon>Pseudomonadales</taxon>
        <taxon>Pseudomonadaceae</taxon>
        <taxon>Pseudomonas</taxon>
    </lineage>
</organism>
<reference evidence="1 2" key="1">
    <citation type="journal article" date="2012" name="J. Bacteriol.">
        <title>Complete Genome Sequence of the Naphthalene-Degrading Pseudomonas putida Strain ND6.</title>
        <authorList>
            <person name="Li S."/>
            <person name="Zhao H."/>
            <person name="Li Y."/>
            <person name="Niu S."/>
            <person name="Cai B."/>
        </authorList>
    </citation>
    <scope>NUCLEOTIDE SEQUENCE [LARGE SCALE GENOMIC DNA]</scope>
    <source>
        <strain evidence="1 2">ND6</strain>
    </source>
</reference>
<dbReference type="EMBL" id="CP003588">
    <property type="protein sequence ID" value="AFK70503.1"/>
    <property type="molecule type" value="Genomic_DNA"/>
</dbReference>
<accession>I3UYD2</accession>
<dbReference type="Proteomes" id="UP000005268">
    <property type="component" value="Chromosome"/>
</dbReference>
<dbReference type="AlphaFoldDB" id="I3UYD2"/>
<proteinExistence type="predicted"/>
<dbReference type="HOGENOM" id="CLU_3047073_0_0_6"/>
<dbReference type="PATRIC" id="fig|231023.4.peg.3314"/>
<evidence type="ECO:0000313" key="2">
    <source>
        <dbReference type="Proteomes" id="UP000005268"/>
    </source>
</evidence>
<sequence length="54" mass="5496">MGVRQRRQFKSHGGSPDSGLFAVCARPITGGPISVGESVLFATQGLDHSTGPGA</sequence>
<protein>
    <submittedName>
        <fullName evidence="1">Uncharacterized protein</fullName>
    </submittedName>
</protein>
<gene>
    <name evidence="1" type="ORF">YSA_06925</name>
</gene>
<dbReference type="KEGG" id="ppi:YSA_06925"/>
<name>I3UYD2_PSEPU</name>
<evidence type="ECO:0000313" key="1">
    <source>
        <dbReference type="EMBL" id="AFK70503.1"/>
    </source>
</evidence>